<dbReference type="InterPro" id="IPR007834">
    <property type="entry name" value="DSS1_SEM1"/>
</dbReference>
<comment type="function">
    <text evidence="2">Component of the 26S proteasome, a multiprotein complex involved in the ATP-dependent degradation of ubiquitinated proteins.</text>
</comment>
<protein>
    <recommendedName>
        <fullName evidence="2">26S proteasome complex subunit SEM1</fullName>
    </recommendedName>
</protein>
<comment type="subcellular location">
    <subcellularLocation>
        <location evidence="2">Nucleus</location>
    </subcellularLocation>
</comment>
<dbReference type="GO" id="GO:0005634">
    <property type="term" value="C:nucleus"/>
    <property type="evidence" value="ECO:0007669"/>
    <property type="project" value="UniProtKB-SubCell"/>
</dbReference>
<reference evidence="4" key="1">
    <citation type="journal article" date="2020" name="bioRxiv">
        <title>Comparative genomics of Chlamydomonas.</title>
        <authorList>
            <person name="Craig R.J."/>
            <person name="Hasan A.R."/>
            <person name="Ness R.W."/>
            <person name="Keightley P.D."/>
        </authorList>
    </citation>
    <scope>NUCLEOTIDE SEQUENCE</scope>
    <source>
        <strain evidence="4">CCAP 11/173</strain>
    </source>
</reference>
<keyword evidence="5" id="KW-1185">Reference proteome</keyword>
<gene>
    <name evidence="4" type="ORF">HYH02_014362</name>
</gene>
<keyword evidence="2" id="KW-0539">Nucleus</keyword>
<evidence type="ECO:0000256" key="3">
    <source>
        <dbReference type="SAM" id="MobiDB-lite"/>
    </source>
</evidence>
<evidence type="ECO:0000256" key="2">
    <source>
        <dbReference type="RuleBase" id="RU369057"/>
    </source>
</evidence>
<dbReference type="EMBL" id="JAEHOD010000092">
    <property type="protein sequence ID" value="KAG2428558.1"/>
    <property type="molecule type" value="Genomic_DNA"/>
</dbReference>
<dbReference type="AlphaFoldDB" id="A0A835SK23"/>
<dbReference type="SMART" id="SM01385">
    <property type="entry name" value="DSS1_SEM1"/>
    <property type="match status" value="1"/>
</dbReference>
<dbReference type="GO" id="GO:0006406">
    <property type="term" value="P:mRNA export from nucleus"/>
    <property type="evidence" value="ECO:0007669"/>
    <property type="project" value="UniProtKB-UniRule"/>
</dbReference>
<evidence type="ECO:0000313" key="4">
    <source>
        <dbReference type="EMBL" id="KAG2428558.1"/>
    </source>
</evidence>
<dbReference type="GO" id="GO:0008541">
    <property type="term" value="C:proteasome regulatory particle, lid subcomplex"/>
    <property type="evidence" value="ECO:0007669"/>
    <property type="project" value="UniProtKB-UniRule"/>
</dbReference>
<organism evidence="4 5">
    <name type="scientific">Chlamydomonas schloesseri</name>
    <dbReference type="NCBI Taxonomy" id="2026947"/>
    <lineage>
        <taxon>Eukaryota</taxon>
        <taxon>Viridiplantae</taxon>
        <taxon>Chlorophyta</taxon>
        <taxon>core chlorophytes</taxon>
        <taxon>Chlorophyceae</taxon>
        <taxon>CS clade</taxon>
        <taxon>Chlamydomonadales</taxon>
        <taxon>Chlamydomonadaceae</taxon>
        <taxon>Chlamydomonas</taxon>
    </lineage>
</organism>
<name>A0A835SK23_9CHLO</name>
<dbReference type="OrthoDB" id="5586203at2759"/>
<keyword evidence="2" id="KW-0647">Proteasome</keyword>
<dbReference type="GO" id="GO:0000724">
    <property type="term" value="P:double-strand break repair via homologous recombination"/>
    <property type="evidence" value="ECO:0007669"/>
    <property type="project" value="TreeGrafter"/>
</dbReference>
<accession>A0A835SK23</accession>
<dbReference type="GO" id="GO:0043248">
    <property type="term" value="P:proteasome assembly"/>
    <property type="evidence" value="ECO:0007669"/>
    <property type="project" value="UniProtKB-UniRule"/>
</dbReference>
<dbReference type="PANTHER" id="PTHR16771:SF0">
    <property type="entry name" value="26S PROTEASOME COMPLEX SUBUNIT SEM1"/>
    <property type="match status" value="1"/>
</dbReference>
<evidence type="ECO:0000256" key="1">
    <source>
        <dbReference type="ARBA" id="ARBA00034491"/>
    </source>
</evidence>
<proteinExistence type="inferred from homology"/>
<sequence>MTESKKPEAAKEPEAKEEAKPTEPVADLLEADDLFEEFGTSEWQAAKDDEAVPMWEADWEDENVADDFTGRLKQELDGARMKD</sequence>
<feature type="region of interest" description="Disordered" evidence="3">
    <location>
        <begin position="1"/>
        <end position="27"/>
    </location>
</feature>
<comment type="similarity">
    <text evidence="1 2">Belongs to the DSS1/SEM1 family.</text>
</comment>
<feature type="compositionally biased region" description="Basic and acidic residues" evidence="3">
    <location>
        <begin position="1"/>
        <end position="21"/>
    </location>
</feature>
<dbReference type="Proteomes" id="UP000613740">
    <property type="component" value="Unassembled WGS sequence"/>
</dbReference>
<comment type="caution">
    <text evidence="4">The sequence shown here is derived from an EMBL/GenBank/DDBJ whole genome shotgun (WGS) entry which is preliminary data.</text>
</comment>
<dbReference type="PANTHER" id="PTHR16771">
    <property type="entry name" value="26 PROTEASOME COMPLEX SUBUNIT DSS1"/>
    <property type="match status" value="1"/>
</dbReference>
<evidence type="ECO:0000313" key="5">
    <source>
        <dbReference type="Proteomes" id="UP000613740"/>
    </source>
</evidence>
<dbReference type="Pfam" id="PF05160">
    <property type="entry name" value="DSS1_SEM1"/>
    <property type="match status" value="1"/>
</dbReference>